<gene>
    <name evidence="2" type="ORF">AVEN_78608_1</name>
</gene>
<evidence type="ECO:0000256" key="1">
    <source>
        <dbReference type="SAM" id="MobiDB-lite"/>
    </source>
</evidence>
<dbReference type="Proteomes" id="UP000499080">
    <property type="component" value="Unassembled WGS sequence"/>
</dbReference>
<name>A0A4Y2G128_ARAVE</name>
<feature type="region of interest" description="Disordered" evidence="1">
    <location>
        <begin position="1"/>
        <end position="40"/>
    </location>
</feature>
<keyword evidence="3" id="KW-1185">Reference proteome</keyword>
<dbReference type="EMBL" id="BGPR01001138">
    <property type="protein sequence ID" value="GBM46466.1"/>
    <property type="molecule type" value="Genomic_DNA"/>
</dbReference>
<feature type="compositionally biased region" description="Basic residues" evidence="1">
    <location>
        <begin position="9"/>
        <end position="25"/>
    </location>
</feature>
<evidence type="ECO:0000313" key="3">
    <source>
        <dbReference type="Proteomes" id="UP000499080"/>
    </source>
</evidence>
<sequence length="207" mass="22619">MDEGAPAGTKRRRPDKVRGSKKKINKGPVGRSIKKVSTEKSGKKLGKSAIFKDFCRKIPEFYVPNTPVSTGKAKILLSGEIPCTPTKLLQPPTNFSSKNELLSILSEFTIEEKLAGRLLTLMIKIDQKFADLTTRLQAYEATNTAAPHETYAQKVSNFQPILPGPSTIQAQSIHLPGTPGLHVPGPCSKQEKRSTAQVSNKNHNETS</sequence>
<reference evidence="2 3" key="1">
    <citation type="journal article" date="2019" name="Sci. Rep.">
        <title>Orb-weaving spider Araneus ventricosus genome elucidates the spidroin gene catalogue.</title>
        <authorList>
            <person name="Kono N."/>
            <person name="Nakamura H."/>
            <person name="Ohtoshi R."/>
            <person name="Moran D.A.P."/>
            <person name="Shinohara A."/>
            <person name="Yoshida Y."/>
            <person name="Fujiwara M."/>
            <person name="Mori M."/>
            <person name="Tomita M."/>
            <person name="Arakawa K."/>
        </authorList>
    </citation>
    <scope>NUCLEOTIDE SEQUENCE [LARGE SCALE GENOMIC DNA]</scope>
</reference>
<organism evidence="2 3">
    <name type="scientific">Araneus ventricosus</name>
    <name type="common">Orbweaver spider</name>
    <name type="synonym">Epeira ventricosa</name>
    <dbReference type="NCBI Taxonomy" id="182803"/>
    <lineage>
        <taxon>Eukaryota</taxon>
        <taxon>Metazoa</taxon>
        <taxon>Ecdysozoa</taxon>
        <taxon>Arthropoda</taxon>
        <taxon>Chelicerata</taxon>
        <taxon>Arachnida</taxon>
        <taxon>Araneae</taxon>
        <taxon>Araneomorphae</taxon>
        <taxon>Entelegynae</taxon>
        <taxon>Araneoidea</taxon>
        <taxon>Araneidae</taxon>
        <taxon>Araneus</taxon>
    </lineage>
</organism>
<feature type="region of interest" description="Disordered" evidence="1">
    <location>
        <begin position="166"/>
        <end position="207"/>
    </location>
</feature>
<protein>
    <submittedName>
        <fullName evidence="2">Uncharacterized protein</fullName>
    </submittedName>
</protein>
<accession>A0A4Y2G128</accession>
<proteinExistence type="predicted"/>
<evidence type="ECO:0000313" key="2">
    <source>
        <dbReference type="EMBL" id="GBM46466.1"/>
    </source>
</evidence>
<comment type="caution">
    <text evidence="2">The sequence shown here is derived from an EMBL/GenBank/DDBJ whole genome shotgun (WGS) entry which is preliminary data.</text>
</comment>
<dbReference type="AlphaFoldDB" id="A0A4Y2G128"/>